<comment type="caution">
    <text evidence="1">The sequence shown here is derived from an EMBL/GenBank/DDBJ whole genome shotgun (WGS) entry which is preliminary data.</text>
</comment>
<sequence length="60" mass="6856">MTSNIPAFPEVSHGDIVNYFVYSTNLVTLGEIKAYKPMESHNYFTSGWVKSQSAKELRDR</sequence>
<evidence type="ECO:0000313" key="1">
    <source>
        <dbReference type="EMBL" id="KAH7982824.1"/>
    </source>
</evidence>
<proteinExistence type="predicted"/>
<dbReference type="EMBL" id="JABSTV010001245">
    <property type="protein sequence ID" value="KAH7982824.1"/>
    <property type="molecule type" value="Genomic_DNA"/>
</dbReference>
<reference evidence="1" key="1">
    <citation type="journal article" date="2020" name="Cell">
        <title>Large-Scale Comparative Analyses of Tick Genomes Elucidate Their Genetic Diversity and Vector Capacities.</title>
        <authorList>
            <consortium name="Tick Genome and Microbiome Consortium (TIGMIC)"/>
            <person name="Jia N."/>
            <person name="Wang J."/>
            <person name="Shi W."/>
            <person name="Du L."/>
            <person name="Sun Y."/>
            <person name="Zhan W."/>
            <person name="Jiang J.F."/>
            <person name="Wang Q."/>
            <person name="Zhang B."/>
            <person name="Ji P."/>
            <person name="Bell-Sakyi L."/>
            <person name="Cui X.M."/>
            <person name="Yuan T.T."/>
            <person name="Jiang B.G."/>
            <person name="Yang W.F."/>
            <person name="Lam T.T."/>
            <person name="Chang Q.C."/>
            <person name="Ding S.J."/>
            <person name="Wang X.J."/>
            <person name="Zhu J.G."/>
            <person name="Ruan X.D."/>
            <person name="Zhao L."/>
            <person name="Wei J.T."/>
            <person name="Ye R.Z."/>
            <person name="Que T.C."/>
            <person name="Du C.H."/>
            <person name="Zhou Y.H."/>
            <person name="Cheng J.X."/>
            <person name="Dai P.F."/>
            <person name="Guo W.B."/>
            <person name="Han X.H."/>
            <person name="Huang E.J."/>
            <person name="Li L.F."/>
            <person name="Wei W."/>
            <person name="Gao Y.C."/>
            <person name="Liu J.Z."/>
            <person name="Shao H.Z."/>
            <person name="Wang X."/>
            <person name="Wang C.C."/>
            <person name="Yang T.C."/>
            <person name="Huo Q.B."/>
            <person name="Li W."/>
            <person name="Chen H.Y."/>
            <person name="Chen S.E."/>
            <person name="Zhou L.G."/>
            <person name="Ni X.B."/>
            <person name="Tian J.H."/>
            <person name="Sheng Y."/>
            <person name="Liu T."/>
            <person name="Pan Y.S."/>
            <person name="Xia L.Y."/>
            <person name="Li J."/>
            <person name="Zhao F."/>
            <person name="Cao W.C."/>
        </authorList>
    </citation>
    <scope>NUCLEOTIDE SEQUENCE</scope>
    <source>
        <strain evidence="1">Rsan-2018</strain>
    </source>
</reference>
<reference evidence="1" key="2">
    <citation type="submission" date="2021-09" db="EMBL/GenBank/DDBJ databases">
        <authorList>
            <person name="Jia N."/>
            <person name="Wang J."/>
            <person name="Shi W."/>
            <person name="Du L."/>
            <person name="Sun Y."/>
            <person name="Zhan W."/>
            <person name="Jiang J."/>
            <person name="Wang Q."/>
            <person name="Zhang B."/>
            <person name="Ji P."/>
            <person name="Sakyi L.B."/>
            <person name="Cui X."/>
            <person name="Yuan T."/>
            <person name="Jiang B."/>
            <person name="Yang W."/>
            <person name="Lam T.T.-Y."/>
            <person name="Chang Q."/>
            <person name="Ding S."/>
            <person name="Wang X."/>
            <person name="Zhu J."/>
            <person name="Ruan X."/>
            <person name="Zhao L."/>
            <person name="Wei J."/>
            <person name="Que T."/>
            <person name="Du C."/>
            <person name="Cheng J."/>
            <person name="Dai P."/>
            <person name="Han X."/>
            <person name="Huang E."/>
            <person name="Gao Y."/>
            <person name="Liu J."/>
            <person name="Shao H."/>
            <person name="Ye R."/>
            <person name="Li L."/>
            <person name="Wei W."/>
            <person name="Wang X."/>
            <person name="Wang C."/>
            <person name="Huo Q."/>
            <person name="Li W."/>
            <person name="Guo W."/>
            <person name="Chen H."/>
            <person name="Chen S."/>
            <person name="Zhou L."/>
            <person name="Zhou L."/>
            <person name="Ni X."/>
            <person name="Tian J."/>
            <person name="Zhou Y."/>
            <person name="Sheng Y."/>
            <person name="Liu T."/>
            <person name="Pan Y."/>
            <person name="Xia L."/>
            <person name="Li J."/>
            <person name="Zhao F."/>
            <person name="Cao W."/>
        </authorList>
    </citation>
    <scope>NUCLEOTIDE SEQUENCE</scope>
    <source>
        <strain evidence="1">Rsan-2018</strain>
        <tissue evidence="1">Larvae</tissue>
    </source>
</reference>
<gene>
    <name evidence="1" type="ORF">HPB52_007351</name>
</gene>
<accession>A0A9D4QH41</accession>
<evidence type="ECO:0000313" key="2">
    <source>
        <dbReference type="Proteomes" id="UP000821837"/>
    </source>
</evidence>
<dbReference type="AlphaFoldDB" id="A0A9D4QH41"/>
<dbReference type="Proteomes" id="UP000821837">
    <property type="component" value="Chromosome 1"/>
</dbReference>
<protein>
    <submittedName>
        <fullName evidence="1">Uncharacterized protein</fullName>
    </submittedName>
</protein>
<keyword evidence="2" id="KW-1185">Reference proteome</keyword>
<name>A0A9D4QH41_RHISA</name>
<organism evidence="1 2">
    <name type="scientific">Rhipicephalus sanguineus</name>
    <name type="common">Brown dog tick</name>
    <name type="synonym">Ixodes sanguineus</name>
    <dbReference type="NCBI Taxonomy" id="34632"/>
    <lineage>
        <taxon>Eukaryota</taxon>
        <taxon>Metazoa</taxon>
        <taxon>Ecdysozoa</taxon>
        <taxon>Arthropoda</taxon>
        <taxon>Chelicerata</taxon>
        <taxon>Arachnida</taxon>
        <taxon>Acari</taxon>
        <taxon>Parasitiformes</taxon>
        <taxon>Ixodida</taxon>
        <taxon>Ixodoidea</taxon>
        <taxon>Ixodidae</taxon>
        <taxon>Rhipicephalinae</taxon>
        <taxon>Rhipicephalus</taxon>
        <taxon>Rhipicephalus</taxon>
    </lineage>
</organism>